<dbReference type="InterPro" id="IPR008909">
    <property type="entry name" value="DALR_anticod-bd"/>
</dbReference>
<dbReference type="FunFam" id="1.10.730.10:FF:000008">
    <property type="entry name" value="Arginine--tRNA ligase"/>
    <property type="match status" value="1"/>
</dbReference>
<dbReference type="InterPro" id="IPR036695">
    <property type="entry name" value="Arg-tRNA-synth_N_sf"/>
</dbReference>
<name>A0A0G0KH66_9BACT</name>
<sequence length="530" mass="59391">MLKQKILQDLQKAVEELGLPSTDLVLSIPKNPAFGDYTSNIALQLVKQSSANGKQSLDEIAKKISQKMKDLNYLEKVEVVNGFVNFFVKPEKLAEDLQEILEQGENFGQSNFGKGKKARVEYVSANPTGPLHFGNARGGPIGDVLANVLEFCGYGVLREYYDNNVGGQVTKLGESIANTKAGGNPEDQEYKGEYVAEIVDKIGNFKDAKEAGEKAVDLLFHEIIKDCADLGIKFDQVYHESGFVNIGATKKVLDELEKKDLLKKYEGAIWFAPKDEFLQDRECVVVKSDGEYTYFANDIAYHKVKFVENPDLVINILGANHHGHVPRLQAAITALGFDAKRYKVILYQWVRFKKGEELIKMSKRSGTFVTAREVLDEVGKDALRFSLLQYSPQTHIDLDLDLYKQKSSKNPVFYVQYAHARMSNIIKKSDQDGKEVDYSQLKDNHELNLIKHLLYFPDLVTAISQTLQVQNLTEYAISLADLFHRFYEACPVLQAGSGSLKDARLALMKASKITLANTLKLLGVSAPERM</sequence>
<evidence type="ECO:0000256" key="3">
    <source>
        <dbReference type="ARBA" id="ARBA00022490"/>
    </source>
</evidence>
<dbReference type="EC" id="6.1.1.19" evidence="10"/>
<feature type="domain" description="DALR anticodon binding" evidence="12">
    <location>
        <begin position="415"/>
        <end position="530"/>
    </location>
</feature>
<dbReference type="Gene3D" id="3.40.50.620">
    <property type="entry name" value="HUPs"/>
    <property type="match status" value="1"/>
</dbReference>
<dbReference type="GO" id="GO:0006420">
    <property type="term" value="P:arginyl-tRNA aminoacylation"/>
    <property type="evidence" value="ECO:0007669"/>
    <property type="project" value="UniProtKB-UniRule"/>
</dbReference>
<dbReference type="GO" id="GO:0005737">
    <property type="term" value="C:cytoplasm"/>
    <property type="evidence" value="ECO:0007669"/>
    <property type="project" value="UniProtKB-SubCell"/>
</dbReference>
<dbReference type="Pfam" id="PF00750">
    <property type="entry name" value="tRNA-synt_1d"/>
    <property type="match status" value="2"/>
</dbReference>
<dbReference type="PANTHER" id="PTHR11956:SF5">
    <property type="entry name" value="ARGININE--TRNA LIGASE, CYTOPLASMIC"/>
    <property type="match status" value="1"/>
</dbReference>
<dbReference type="AlphaFoldDB" id="A0A0G0KH66"/>
<evidence type="ECO:0000256" key="1">
    <source>
        <dbReference type="ARBA" id="ARBA00004496"/>
    </source>
</evidence>
<reference evidence="14 15" key="1">
    <citation type="journal article" date="2015" name="Nature">
        <title>rRNA introns, odd ribosomes, and small enigmatic genomes across a large radiation of phyla.</title>
        <authorList>
            <person name="Brown C.T."/>
            <person name="Hug L.A."/>
            <person name="Thomas B.C."/>
            <person name="Sharon I."/>
            <person name="Castelle C.J."/>
            <person name="Singh A."/>
            <person name="Wilkins M.J."/>
            <person name="Williams K.H."/>
            <person name="Banfield J.F."/>
        </authorList>
    </citation>
    <scope>NUCLEOTIDE SEQUENCE [LARGE SCALE GENOMIC DNA]</scope>
</reference>
<evidence type="ECO:0000256" key="9">
    <source>
        <dbReference type="ARBA" id="ARBA00049339"/>
    </source>
</evidence>
<evidence type="ECO:0000313" key="14">
    <source>
        <dbReference type="EMBL" id="KKQ78973.1"/>
    </source>
</evidence>
<dbReference type="InterPro" id="IPR009080">
    <property type="entry name" value="tRNAsynth_Ia_anticodon-bd"/>
</dbReference>
<dbReference type="Gene3D" id="3.30.1360.70">
    <property type="entry name" value="Arginyl tRNA synthetase N-terminal domain"/>
    <property type="match status" value="1"/>
</dbReference>
<keyword evidence="6 10" id="KW-0067">ATP-binding</keyword>
<dbReference type="SUPFAM" id="SSF47323">
    <property type="entry name" value="Anticodon-binding domain of a subclass of class I aminoacyl-tRNA synthetases"/>
    <property type="match status" value="1"/>
</dbReference>
<keyword evidence="4 10" id="KW-0436">Ligase</keyword>
<dbReference type="Pfam" id="PF05746">
    <property type="entry name" value="DALR_1"/>
    <property type="match status" value="1"/>
</dbReference>
<evidence type="ECO:0000256" key="5">
    <source>
        <dbReference type="ARBA" id="ARBA00022741"/>
    </source>
</evidence>
<dbReference type="PRINTS" id="PR01038">
    <property type="entry name" value="TRNASYNTHARG"/>
</dbReference>
<evidence type="ECO:0000256" key="10">
    <source>
        <dbReference type="HAMAP-Rule" id="MF_00123"/>
    </source>
</evidence>
<evidence type="ECO:0000313" key="15">
    <source>
        <dbReference type="Proteomes" id="UP000034324"/>
    </source>
</evidence>
<comment type="subunit">
    <text evidence="10">Monomer.</text>
</comment>
<comment type="caution">
    <text evidence="14">The sequence shown here is derived from an EMBL/GenBank/DDBJ whole genome shotgun (WGS) entry which is preliminary data.</text>
</comment>
<evidence type="ECO:0000259" key="13">
    <source>
        <dbReference type="SMART" id="SM01016"/>
    </source>
</evidence>
<dbReference type="Proteomes" id="UP000034324">
    <property type="component" value="Unassembled WGS sequence"/>
</dbReference>
<dbReference type="SMART" id="SM00836">
    <property type="entry name" value="DALR_1"/>
    <property type="match status" value="1"/>
</dbReference>
<dbReference type="SUPFAM" id="SSF55190">
    <property type="entry name" value="Arginyl-tRNA synthetase (ArgRS), N-terminal 'additional' domain"/>
    <property type="match status" value="1"/>
</dbReference>
<evidence type="ECO:0000256" key="8">
    <source>
        <dbReference type="ARBA" id="ARBA00023146"/>
    </source>
</evidence>
<dbReference type="PATRIC" id="fig|1618432.3.peg.99"/>
<dbReference type="InterPro" id="IPR005148">
    <property type="entry name" value="Arg-tRNA-synth_N"/>
</dbReference>
<protein>
    <recommendedName>
        <fullName evidence="10">Arginine--tRNA ligase</fullName>
        <ecNumber evidence="10">6.1.1.19</ecNumber>
    </recommendedName>
    <alternativeName>
        <fullName evidence="10">Arginyl-tRNA synthetase</fullName>
        <shortName evidence="10">ArgRS</shortName>
    </alternativeName>
</protein>
<organism evidence="14 15">
    <name type="scientific">Candidatus Daviesbacteria bacterium GW2011_GWF2_38_6</name>
    <dbReference type="NCBI Taxonomy" id="1618432"/>
    <lineage>
        <taxon>Bacteria</taxon>
        <taxon>Candidatus Daviesiibacteriota</taxon>
    </lineage>
</organism>
<keyword evidence="7 10" id="KW-0648">Protein biosynthesis</keyword>
<dbReference type="Gene3D" id="1.10.730.10">
    <property type="entry name" value="Isoleucyl-tRNA Synthetase, Domain 1"/>
    <property type="match status" value="1"/>
</dbReference>
<comment type="caution">
    <text evidence="10">Lacks conserved residue(s) required for the propagation of feature annotation.</text>
</comment>
<evidence type="ECO:0000256" key="2">
    <source>
        <dbReference type="ARBA" id="ARBA00005594"/>
    </source>
</evidence>
<keyword evidence="8 10" id="KW-0030">Aminoacyl-tRNA synthetase</keyword>
<dbReference type="SUPFAM" id="SSF52374">
    <property type="entry name" value="Nucleotidylyl transferase"/>
    <property type="match status" value="1"/>
</dbReference>
<evidence type="ECO:0000256" key="6">
    <source>
        <dbReference type="ARBA" id="ARBA00022840"/>
    </source>
</evidence>
<comment type="subcellular location">
    <subcellularLocation>
        <location evidence="1 10">Cytoplasm</location>
    </subcellularLocation>
</comment>
<keyword evidence="5 10" id="KW-0547">Nucleotide-binding</keyword>
<comment type="catalytic activity">
    <reaction evidence="9 10">
        <text>tRNA(Arg) + L-arginine + ATP = L-arginyl-tRNA(Arg) + AMP + diphosphate</text>
        <dbReference type="Rhea" id="RHEA:20301"/>
        <dbReference type="Rhea" id="RHEA-COMP:9658"/>
        <dbReference type="Rhea" id="RHEA-COMP:9673"/>
        <dbReference type="ChEBI" id="CHEBI:30616"/>
        <dbReference type="ChEBI" id="CHEBI:32682"/>
        <dbReference type="ChEBI" id="CHEBI:33019"/>
        <dbReference type="ChEBI" id="CHEBI:78442"/>
        <dbReference type="ChEBI" id="CHEBI:78513"/>
        <dbReference type="ChEBI" id="CHEBI:456215"/>
        <dbReference type="EC" id="6.1.1.19"/>
    </reaction>
</comment>
<dbReference type="InterPro" id="IPR014729">
    <property type="entry name" value="Rossmann-like_a/b/a_fold"/>
</dbReference>
<evidence type="ECO:0000256" key="7">
    <source>
        <dbReference type="ARBA" id="ARBA00022917"/>
    </source>
</evidence>
<proteinExistence type="inferred from homology"/>
<dbReference type="GO" id="GO:0004814">
    <property type="term" value="F:arginine-tRNA ligase activity"/>
    <property type="evidence" value="ECO:0007669"/>
    <property type="project" value="UniProtKB-UniRule"/>
</dbReference>
<dbReference type="NCBIfam" id="TIGR00456">
    <property type="entry name" value="argS"/>
    <property type="match status" value="1"/>
</dbReference>
<feature type="domain" description="Arginyl tRNA synthetase N-terminal" evidence="13">
    <location>
        <begin position="4"/>
        <end position="88"/>
    </location>
</feature>
<dbReference type="EMBL" id="LBVC01000006">
    <property type="protein sequence ID" value="KKQ78973.1"/>
    <property type="molecule type" value="Genomic_DNA"/>
</dbReference>
<dbReference type="InterPro" id="IPR001278">
    <property type="entry name" value="Arg-tRNA-ligase"/>
</dbReference>
<accession>A0A0G0KH66</accession>
<evidence type="ECO:0000256" key="4">
    <source>
        <dbReference type="ARBA" id="ARBA00022598"/>
    </source>
</evidence>
<gene>
    <name evidence="10" type="primary">argS</name>
    <name evidence="14" type="ORF">US99_C0006G0011</name>
</gene>
<dbReference type="SMART" id="SM01016">
    <property type="entry name" value="Arg_tRNA_synt_N"/>
    <property type="match status" value="1"/>
</dbReference>
<dbReference type="PANTHER" id="PTHR11956">
    <property type="entry name" value="ARGINYL-TRNA SYNTHETASE"/>
    <property type="match status" value="1"/>
</dbReference>
<evidence type="ECO:0000256" key="11">
    <source>
        <dbReference type="RuleBase" id="RU363038"/>
    </source>
</evidence>
<dbReference type="Pfam" id="PF03485">
    <property type="entry name" value="Arg_tRNA_synt_N"/>
    <property type="match status" value="1"/>
</dbReference>
<comment type="similarity">
    <text evidence="2 10 11">Belongs to the class-I aminoacyl-tRNA synthetase family.</text>
</comment>
<dbReference type="HAMAP" id="MF_00123">
    <property type="entry name" value="Arg_tRNA_synth"/>
    <property type="match status" value="1"/>
</dbReference>
<dbReference type="InterPro" id="IPR035684">
    <property type="entry name" value="ArgRS_core"/>
</dbReference>
<evidence type="ECO:0000259" key="12">
    <source>
        <dbReference type="SMART" id="SM00836"/>
    </source>
</evidence>
<keyword evidence="3 10" id="KW-0963">Cytoplasm</keyword>
<dbReference type="CDD" id="cd00671">
    <property type="entry name" value="ArgRS_core"/>
    <property type="match status" value="1"/>
</dbReference>
<dbReference type="GO" id="GO:0005524">
    <property type="term" value="F:ATP binding"/>
    <property type="evidence" value="ECO:0007669"/>
    <property type="project" value="UniProtKB-UniRule"/>
</dbReference>